<dbReference type="InterPro" id="IPR031316">
    <property type="entry name" value="FlgM_C"/>
</dbReference>
<organism evidence="11 12">
    <name type="scientific">Malikia granosa</name>
    <dbReference type="NCBI Taxonomy" id="263067"/>
    <lineage>
        <taxon>Bacteria</taxon>
        <taxon>Pseudomonadati</taxon>
        <taxon>Pseudomonadota</taxon>
        <taxon>Betaproteobacteria</taxon>
        <taxon>Burkholderiales</taxon>
        <taxon>Comamonadaceae</taxon>
        <taxon>Malikia</taxon>
    </lineage>
</organism>
<keyword evidence="6" id="KW-0804">Transcription</keyword>
<keyword evidence="11" id="KW-0969">Cilium</keyword>
<keyword evidence="3" id="KW-0678">Repressor</keyword>
<accession>A0A2S9K4K7</accession>
<comment type="caution">
    <text evidence="11">The sequence shown here is derived from an EMBL/GenBank/DDBJ whole genome shotgun (WGS) entry which is preliminary data.</text>
</comment>
<dbReference type="GO" id="GO:0045892">
    <property type="term" value="P:negative regulation of DNA-templated transcription"/>
    <property type="evidence" value="ECO:0007669"/>
    <property type="project" value="InterPro"/>
</dbReference>
<gene>
    <name evidence="11" type="primary">flgM</name>
    <name evidence="11" type="ORF">C6P64_10000</name>
</gene>
<evidence type="ECO:0000313" key="12">
    <source>
        <dbReference type="Proteomes" id="UP000238589"/>
    </source>
</evidence>
<evidence type="ECO:0000256" key="2">
    <source>
        <dbReference type="ARBA" id="ARBA00017823"/>
    </source>
</evidence>
<reference evidence="11 12" key="1">
    <citation type="submission" date="2018-03" db="EMBL/GenBank/DDBJ databases">
        <title>Comparative genomics illustrates the genes involved in a hyperalkaliphilic mechanisms of Serpentinomonas isolated from highly-alkaline calcium-rich serpentinized springs.</title>
        <authorList>
            <person name="Suzuki S."/>
            <person name="Ishii S."/>
            <person name="Walworth N."/>
            <person name="Bird L."/>
            <person name="Kuenen J.G."/>
            <person name="Nealson K.H."/>
        </authorList>
    </citation>
    <scope>NUCLEOTIDE SEQUENCE [LARGE SCALE GENOMIC DNA]</scope>
    <source>
        <strain evidence="11 12">P1</strain>
    </source>
</reference>
<evidence type="ECO:0000256" key="5">
    <source>
        <dbReference type="ARBA" id="ARBA00023015"/>
    </source>
</evidence>
<evidence type="ECO:0000259" key="10">
    <source>
        <dbReference type="Pfam" id="PF04316"/>
    </source>
</evidence>
<evidence type="ECO:0000313" key="11">
    <source>
        <dbReference type="EMBL" id="PRD65324.1"/>
    </source>
</evidence>
<proteinExistence type="inferred from homology"/>
<evidence type="ECO:0000256" key="7">
    <source>
        <dbReference type="ARBA" id="ARBA00024739"/>
    </source>
</evidence>
<feature type="domain" description="Anti-sigma-28 factor FlgM C-terminal" evidence="10">
    <location>
        <begin position="34"/>
        <end position="77"/>
    </location>
</feature>
<dbReference type="OrthoDB" id="5298032at2"/>
<evidence type="ECO:0000256" key="9">
    <source>
        <dbReference type="SAM" id="MobiDB-lite"/>
    </source>
</evidence>
<protein>
    <recommendedName>
        <fullName evidence="2">Negative regulator of flagellin synthesis</fullName>
    </recommendedName>
    <alternativeName>
        <fullName evidence="8">Anti-sigma-28 factor</fullName>
    </alternativeName>
</protein>
<keyword evidence="5" id="KW-0805">Transcription regulation</keyword>
<dbReference type="GO" id="GO:0044781">
    <property type="term" value="P:bacterial-type flagellum organization"/>
    <property type="evidence" value="ECO:0007669"/>
    <property type="project" value="UniProtKB-KW"/>
</dbReference>
<dbReference type="InterPro" id="IPR007412">
    <property type="entry name" value="FlgM"/>
</dbReference>
<feature type="compositionally biased region" description="Polar residues" evidence="9">
    <location>
        <begin position="20"/>
        <end position="31"/>
    </location>
</feature>
<keyword evidence="4" id="KW-1005">Bacterial flagellum biogenesis</keyword>
<dbReference type="InterPro" id="IPR035890">
    <property type="entry name" value="Anti-sigma-28_factor_FlgM_sf"/>
</dbReference>
<feature type="region of interest" description="Disordered" evidence="9">
    <location>
        <begin position="1"/>
        <end position="31"/>
    </location>
</feature>
<comment type="function">
    <text evidence="7">Responsible for the coupling of flagellin expression to flagellar assembly by preventing expression of the flagellin genes when a component of the middle class of proteins is defective. It negatively regulates flagellar genes by inhibiting the activity of FliA by directly binding to FliA.</text>
</comment>
<evidence type="ECO:0000256" key="4">
    <source>
        <dbReference type="ARBA" id="ARBA00022795"/>
    </source>
</evidence>
<dbReference type="SUPFAM" id="SSF101498">
    <property type="entry name" value="Anti-sigma factor FlgM"/>
    <property type="match status" value="1"/>
</dbReference>
<name>A0A2S9K4K7_9BURK</name>
<dbReference type="NCBIfam" id="TIGR03824">
    <property type="entry name" value="FlgM_jcvi"/>
    <property type="match status" value="1"/>
</dbReference>
<dbReference type="Proteomes" id="UP000238589">
    <property type="component" value="Unassembled WGS sequence"/>
</dbReference>
<sequence>MPGLAVGSAPASTAKPLEASTATRSQTATVHMSGQLQQLSRQVGGGSFDAQKVQSIKEAIAEGRFQVDSSKVADGLLSTVKDLIRSNSRSA</sequence>
<dbReference type="EMBL" id="PVLQ01000031">
    <property type="protein sequence ID" value="PRD65324.1"/>
    <property type="molecule type" value="Genomic_DNA"/>
</dbReference>
<comment type="similarity">
    <text evidence="1">Belongs to the FlgM family.</text>
</comment>
<evidence type="ECO:0000256" key="6">
    <source>
        <dbReference type="ARBA" id="ARBA00023163"/>
    </source>
</evidence>
<evidence type="ECO:0000256" key="8">
    <source>
        <dbReference type="ARBA" id="ARBA00030117"/>
    </source>
</evidence>
<keyword evidence="11" id="KW-0282">Flagellum</keyword>
<keyword evidence="11" id="KW-0966">Cell projection</keyword>
<dbReference type="AlphaFoldDB" id="A0A2S9K4K7"/>
<keyword evidence="12" id="KW-1185">Reference proteome</keyword>
<dbReference type="Pfam" id="PF04316">
    <property type="entry name" value="FlgM"/>
    <property type="match status" value="1"/>
</dbReference>
<evidence type="ECO:0000256" key="1">
    <source>
        <dbReference type="ARBA" id="ARBA00005322"/>
    </source>
</evidence>
<evidence type="ECO:0000256" key="3">
    <source>
        <dbReference type="ARBA" id="ARBA00022491"/>
    </source>
</evidence>